<dbReference type="EMBL" id="JACEHE010000012">
    <property type="protein sequence ID" value="MBA2948059.1"/>
    <property type="molecule type" value="Genomic_DNA"/>
</dbReference>
<proteinExistence type="predicted"/>
<accession>A0A7W0DMY8</accession>
<dbReference type="Proteomes" id="UP000545761">
    <property type="component" value="Unassembled WGS sequence"/>
</dbReference>
<protein>
    <submittedName>
        <fullName evidence="2">Serine hydrolase</fullName>
    </submittedName>
</protein>
<dbReference type="InterPro" id="IPR000871">
    <property type="entry name" value="Beta-lactam_class-A"/>
</dbReference>
<evidence type="ECO:0000313" key="2">
    <source>
        <dbReference type="EMBL" id="MBA2948059.1"/>
    </source>
</evidence>
<evidence type="ECO:0000313" key="3">
    <source>
        <dbReference type="Proteomes" id="UP000545761"/>
    </source>
</evidence>
<dbReference type="PANTHER" id="PTHR35333:SF3">
    <property type="entry name" value="BETA-LACTAMASE-TYPE TRANSPEPTIDASE FOLD CONTAINING PROTEIN"/>
    <property type="match status" value="1"/>
</dbReference>
<dbReference type="GO" id="GO:0030655">
    <property type="term" value="P:beta-lactam antibiotic catabolic process"/>
    <property type="evidence" value="ECO:0007669"/>
    <property type="project" value="InterPro"/>
</dbReference>
<dbReference type="AlphaFoldDB" id="A0A7W0DMY8"/>
<dbReference type="GO" id="GO:0008800">
    <property type="term" value="F:beta-lactamase activity"/>
    <property type="evidence" value="ECO:0007669"/>
    <property type="project" value="InterPro"/>
</dbReference>
<dbReference type="InterPro" id="IPR012338">
    <property type="entry name" value="Beta-lactam/transpept-like"/>
</dbReference>
<comment type="caution">
    <text evidence="2">The sequence shown here is derived from an EMBL/GenBank/DDBJ whole genome shotgun (WGS) entry which is preliminary data.</text>
</comment>
<keyword evidence="2" id="KW-0378">Hydrolase</keyword>
<reference evidence="2 3" key="1">
    <citation type="submission" date="2020-07" db="EMBL/GenBank/DDBJ databases">
        <title>Streptomyces isolated from Indian soil.</title>
        <authorList>
            <person name="Mandal S."/>
            <person name="Maiti P.K."/>
        </authorList>
    </citation>
    <scope>NUCLEOTIDE SEQUENCE [LARGE SCALE GENOMIC DNA]</scope>
    <source>
        <strain evidence="2 3">PSKA28</strain>
    </source>
</reference>
<dbReference type="Gene3D" id="3.40.710.10">
    <property type="entry name" value="DD-peptidase/beta-lactamase superfamily"/>
    <property type="match status" value="1"/>
</dbReference>
<sequence length="202" mass="21457">MAALQHLTQDSLPVDDLAVLVASVSDNLATNVLLERIGLDQVKQLAKDLGLTNTALLDRVRDQRGSEHPPGLSIGSAGELSQFMSLVSRRELLSPGTSDRMSRWLATDTDLSMVASAFGLDPLSHVESDRGLLLRNKTGTDAGVRADVGFVDGPEGSFAYAVVANWPENGRDPRDLVLTAMRRIGEGLSDAVSGSSGFGVTR</sequence>
<dbReference type="InterPro" id="IPR045155">
    <property type="entry name" value="Beta-lactam_cat"/>
</dbReference>
<evidence type="ECO:0000259" key="1">
    <source>
        <dbReference type="Pfam" id="PF13354"/>
    </source>
</evidence>
<dbReference type="PANTHER" id="PTHR35333">
    <property type="entry name" value="BETA-LACTAMASE"/>
    <property type="match status" value="1"/>
</dbReference>
<organism evidence="2 3">
    <name type="scientific">Streptomyces himalayensis subsp. himalayensis</name>
    <dbReference type="NCBI Taxonomy" id="2756131"/>
    <lineage>
        <taxon>Bacteria</taxon>
        <taxon>Bacillati</taxon>
        <taxon>Actinomycetota</taxon>
        <taxon>Actinomycetes</taxon>
        <taxon>Kitasatosporales</taxon>
        <taxon>Streptomycetaceae</taxon>
        <taxon>Streptomyces</taxon>
        <taxon>Streptomyces himalayensis</taxon>
    </lineage>
</organism>
<feature type="domain" description="Beta-lactamase class A catalytic" evidence="1">
    <location>
        <begin position="4"/>
        <end position="162"/>
    </location>
</feature>
<name>A0A7W0DMY8_9ACTN</name>
<dbReference type="GO" id="GO:0046677">
    <property type="term" value="P:response to antibiotic"/>
    <property type="evidence" value="ECO:0007669"/>
    <property type="project" value="InterPro"/>
</dbReference>
<dbReference type="RefSeq" id="WP_181659034.1">
    <property type="nucleotide sequence ID" value="NZ_JACEHE010000012.1"/>
</dbReference>
<dbReference type="SUPFAM" id="SSF56601">
    <property type="entry name" value="beta-lactamase/transpeptidase-like"/>
    <property type="match status" value="1"/>
</dbReference>
<gene>
    <name evidence="2" type="ORF">H1D24_20135</name>
</gene>
<dbReference type="Pfam" id="PF13354">
    <property type="entry name" value="Beta-lactamase2"/>
    <property type="match status" value="1"/>
</dbReference>